<gene>
    <name evidence="10" type="ORF">A2Z10_03460</name>
</gene>
<dbReference type="Gene3D" id="3.40.710.10">
    <property type="entry name" value="DD-peptidase/beta-lactamase superfamily"/>
    <property type="match status" value="1"/>
</dbReference>
<feature type="domain" description="Peptidase S11 D-alanyl-D-alanine carboxypeptidase A N-terminal" evidence="9">
    <location>
        <begin position="4"/>
        <end position="185"/>
    </location>
</feature>
<dbReference type="InterPro" id="IPR012338">
    <property type="entry name" value="Beta-lactam/transpept-like"/>
</dbReference>
<dbReference type="Pfam" id="PF00768">
    <property type="entry name" value="Peptidase_S11"/>
    <property type="match status" value="1"/>
</dbReference>
<keyword evidence="2" id="KW-0732">Signal</keyword>
<dbReference type="PANTHER" id="PTHR21581">
    <property type="entry name" value="D-ALANYL-D-ALANINE CARBOXYPEPTIDASE"/>
    <property type="match status" value="1"/>
</dbReference>
<organism evidence="10 11">
    <name type="scientific">Candidatus Azambacteria bacterium RBG_16_47_10</name>
    <dbReference type="NCBI Taxonomy" id="1797292"/>
    <lineage>
        <taxon>Bacteria</taxon>
        <taxon>Candidatus Azamiibacteriota</taxon>
    </lineage>
</organism>
<comment type="caution">
    <text evidence="10">The sequence shown here is derived from an EMBL/GenBank/DDBJ whole genome shotgun (WGS) entry which is preliminary data.</text>
</comment>
<name>A0A1F5AYP8_9BACT</name>
<sequence length="202" mass="22211">MTATIVAEMIPDDEIVTITENAVATEGVAGYMRTGERFRAADLMKMMLIVSSNDAAVAFEDHVKEKGDDLIVRMNEKARELGMNETHFENPSGLDHNGHYSTAFDLSLLASYSLRHEKIWEALLKKADTVYAVGENTPHHLFSNNPIVQKKISGVKGSKTGFTEQAGESMITAMDDGVVIVVLGSKNRAQDTNRLIGEVRNK</sequence>
<evidence type="ECO:0000256" key="1">
    <source>
        <dbReference type="ARBA" id="ARBA00007164"/>
    </source>
</evidence>
<evidence type="ECO:0000313" key="11">
    <source>
        <dbReference type="Proteomes" id="UP000176639"/>
    </source>
</evidence>
<keyword evidence="5" id="KW-0573">Peptidoglycan synthesis</keyword>
<evidence type="ECO:0000256" key="6">
    <source>
        <dbReference type="ARBA" id="ARBA00023316"/>
    </source>
</evidence>
<proteinExistence type="inferred from homology"/>
<keyword evidence="6" id="KW-0961">Cell wall biogenesis/degradation</keyword>
<dbReference type="InterPro" id="IPR001967">
    <property type="entry name" value="Peptidase_S11_N"/>
</dbReference>
<dbReference type="Proteomes" id="UP000176639">
    <property type="component" value="Unassembled WGS sequence"/>
</dbReference>
<protein>
    <recommendedName>
        <fullName evidence="9">Peptidase S11 D-alanyl-D-alanine carboxypeptidase A N-terminal domain-containing protein</fullName>
    </recommendedName>
</protein>
<keyword evidence="4" id="KW-0133">Cell shape</keyword>
<evidence type="ECO:0000313" key="10">
    <source>
        <dbReference type="EMBL" id="OGD23522.1"/>
    </source>
</evidence>
<evidence type="ECO:0000256" key="3">
    <source>
        <dbReference type="ARBA" id="ARBA00022801"/>
    </source>
</evidence>
<dbReference type="GO" id="GO:0008360">
    <property type="term" value="P:regulation of cell shape"/>
    <property type="evidence" value="ECO:0007669"/>
    <property type="project" value="UniProtKB-KW"/>
</dbReference>
<evidence type="ECO:0000256" key="4">
    <source>
        <dbReference type="ARBA" id="ARBA00022960"/>
    </source>
</evidence>
<dbReference type="InterPro" id="IPR018044">
    <property type="entry name" value="Peptidase_S11"/>
</dbReference>
<dbReference type="GO" id="GO:0071555">
    <property type="term" value="P:cell wall organization"/>
    <property type="evidence" value="ECO:0007669"/>
    <property type="project" value="UniProtKB-KW"/>
</dbReference>
<dbReference type="PRINTS" id="PR00725">
    <property type="entry name" value="DADACBPTASE1"/>
</dbReference>
<dbReference type="AlphaFoldDB" id="A0A1F5AYP8"/>
<dbReference type="GO" id="GO:0009002">
    <property type="term" value="F:serine-type D-Ala-D-Ala carboxypeptidase activity"/>
    <property type="evidence" value="ECO:0007669"/>
    <property type="project" value="InterPro"/>
</dbReference>
<dbReference type="SUPFAM" id="SSF56601">
    <property type="entry name" value="beta-lactamase/transpeptidase-like"/>
    <property type="match status" value="1"/>
</dbReference>
<evidence type="ECO:0000256" key="8">
    <source>
        <dbReference type="RuleBase" id="RU004016"/>
    </source>
</evidence>
<dbReference type="PANTHER" id="PTHR21581:SF6">
    <property type="entry name" value="TRAFFICKING PROTEIN PARTICLE COMPLEX SUBUNIT 12"/>
    <property type="match status" value="1"/>
</dbReference>
<comment type="similarity">
    <text evidence="1 8">Belongs to the peptidase S11 family.</text>
</comment>
<evidence type="ECO:0000259" key="9">
    <source>
        <dbReference type="Pfam" id="PF00768"/>
    </source>
</evidence>
<accession>A0A1F5AYP8</accession>
<evidence type="ECO:0000256" key="7">
    <source>
        <dbReference type="PIRSR" id="PIRSR618044-2"/>
    </source>
</evidence>
<reference evidence="10 11" key="1">
    <citation type="journal article" date="2016" name="Nat. Commun.">
        <title>Thousands of microbial genomes shed light on interconnected biogeochemical processes in an aquifer system.</title>
        <authorList>
            <person name="Anantharaman K."/>
            <person name="Brown C.T."/>
            <person name="Hug L.A."/>
            <person name="Sharon I."/>
            <person name="Castelle C.J."/>
            <person name="Probst A.J."/>
            <person name="Thomas B.C."/>
            <person name="Singh A."/>
            <person name="Wilkins M.J."/>
            <person name="Karaoz U."/>
            <person name="Brodie E.L."/>
            <person name="Williams K.H."/>
            <person name="Hubbard S.S."/>
            <person name="Banfield J.F."/>
        </authorList>
    </citation>
    <scope>NUCLEOTIDE SEQUENCE [LARGE SCALE GENOMIC DNA]</scope>
</reference>
<dbReference type="GO" id="GO:0006508">
    <property type="term" value="P:proteolysis"/>
    <property type="evidence" value="ECO:0007669"/>
    <property type="project" value="InterPro"/>
</dbReference>
<feature type="binding site" evidence="7">
    <location>
        <position position="159"/>
    </location>
    <ligand>
        <name>substrate</name>
    </ligand>
</feature>
<keyword evidence="3" id="KW-0378">Hydrolase</keyword>
<dbReference type="GO" id="GO:0009252">
    <property type="term" value="P:peptidoglycan biosynthetic process"/>
    <property type="evidence" value="ECO:0007669"/>
    <property type="project" value="UniProtKB-KW"/>
</dbReference>
<evidence type="ECO:0000256" key="2">
    <source>
        <dbReference type="ARBA" id="ARBA00022729"/>
    </source>
</evidence>
<dbReference type="EMBL" id="MEYI01000037">
    <property type="protein sequence ID" value="OGD23522.1"/>
    <property type="molecule type" value="Genomic_DNA"/>
</dbReference>
<evidence type="ECO:0000256" key="5">
    <source>
        <dbReference type="ARBA" id="ARBA00022984"/>
    </source>
</evidence>